<name>A0ACC2I8Y4_9PLEO</name>
<reference evidence="1" key="1">
    <citation type="submission" date="2022-11" db="EMBL/GenBank/DDBJ databases">
        <title>Genome Sequence of Boeremia exigua.</title>
        <authorList>
            <person name="Buettner E."/>
        </authorList>
    </citation>
    <scope>NUCLEOTIDE SEQUENCE</scope>
    <source>
        <strain evidence="1">CU02</strain>
    </source>
</reference>
<comment type="caution">
    <text evidence="1">The sequence shown here is derived from an EMBL/GenBank/DDBJ whole genome shotgun (WGS) entry which is preliminary data.</text>
</comment>
<proteinExistence type="predicted"/>
<evidence type="ECO:0000313" key="1">
    <source>
        <dbReference type="EMBL" id="KAJ8111649.1"/>
    </source>
</evidence>
<keyword evidence="2" id="KW-1185">Reference proteome</keyword>
<protein>
    <submittedName>
        <fullName evidence="1">Uncharacterized protein</fullName>
    </submittedName>
</protein>
<sequence length="186" mass="19789">MMIGPPGLRGWSGSVPSAQLKERTRELAANPAILPRLRAADALKGTNSGSPKAGTICCKRQEQGRKPRHEAPPHSTRSNPALSVAPGLPNNLECPQQANYGAAGERFALTDGAQRVHLASIYGLRVLAANTQSTGQFKSHIGAARDHIITKKIIASTVQPTVRTSSAVSILRMLDCPAMRTEALRV</sequence>
<accession>A0ACC2I8Y4</accession>
<evidence type="ECO:0000313" key="2">
    <source>
        <dbReference type="Proteomes" id="UP001153331"/>
    </source>
</evidence>
<dbReference type="EMBL" id="JAPHNI010000387">
    <property type="protein sequence ID" value="KAJ8111649.1"/>
    <property type="molecule type" value="Genomic_DNA"/>
</dbReference>
<gene>
    <name evidence="1" type="ORF">OPT61_g5811</name>
</gene>
<dbReference type="Proteomes" id="UP001153331">
    <property type="component" value="Unassembled WGS sequence"/>
</dbReference>
<organism evidence="1 2">
    <name type="scientific">Boeremia exigua</name>
    <dbReference type="NCBI Taxonomy" id="749465"/>
    <lineage>
        <taxon>Eukaryota</taxon>
        <taxon>Fungi</taxon>
        <taxon>Dikarya</taxon>
        <taxon>Ascomycota</taxon>
        <taxon>Pezizomycotina</taxon>
        <taxon>Dothideomycetes</taxon>
        <taxon>Pleosporomycetidae</taxon>
        <taxon>Pleosporales</taxon>
        <taxon>Pleosporineae</taxon>
        <taxon>Didymellaceae</taxon>
        <taxon>Boeremia</taxon>
    </lineage>
</organism>